<feature type="domain" description="Radical SAM core" evidence="7">
    <location>
        <begin position="20"/>
        <end position="162"/>
    </location>
</feature>
<dbReference type="InterPro" id="IPR013785">
    <property type="entry name" value="Aldolase_TIM"/>
</dbReference>
<evidence type="ECO:0008006" key="10">
    <source>
        <dbReference type="Google" id="ProtNLM"/>
    </source>
</evidence>
<evidence type="ECO:0000256" key="2">
    <source>
        <dbReference type="ARBA" id="ARBA00022485"/>
    </source>
</evidence>
<protein>
    <recommendedName>
        <fullName evidence="10">4Fe4S-binding SPASM domain-containing protein</fullName>
    </recommendedName>
</protein>
<evidence type="ECO:0000256" key="4">
    <source>
        <dbReference type="ARBA" id="ARBA00022723"/>
    </source>
</evidence>
<dbReference type="GO" id="GO:0046872">
    <property type="term" value="F:metal ion binding"/>
    <property type="evidence" value="ECO:0007669"/>
    <property type="project" value="UniProtKB-KW"/>
</dbReference>
<dbReference type="SFLD" id="SFLDG01067">
    <property type="entry name" value="SPASM/twitch_domain_containing"/>
    <property type="match status" value="1"/>
</dbReference>
<dbReference type="CDD" id="cd01335">
    <property type="entry name" value="Radical_SAM"/>
    <property type="match status" value="1"/>
</dbReference>
<keyword evidence="3" id="KW-0949">S-adenosyl-L-methionine</keyword>
<proteinExistence type="predicted"/>
<dbReference type="SFLD" id="SFLDS00029">
    <property type="entry name" value="Radical_SAM"/>
    <property type="match status" value="1"/>
</dbReference>
<organism evidence="9">
    <name type="scientific">marine sediment metagenome</name>
    <dbReference type="NCBI Taxonomy" id="412755"/>
    <lineage>
        <taxon>unclassified sequences</taxon>
        <taxon>metagenomes</taxon>
        <taxon>ecological metagenomes</taxon>
    </lineage>
</organism>
<evidence type="ECO:0000256" key="3">
    <source>
        <dbReference type="ARBA" id="ARBA00022691"/>
    </source>
</evidence>
<evidence type="ECO:0000259" key="8">
    <source>
        <dbReference type="Pfam" id="PF13186"/>
    </source>
</evidence>
<keyword evidence="2" id="KW-0004">4Fe-4S</keyword>
<dbReference type="InterPro" id="IPR023885">
    <property type="entry name" value="4Fe4S-binding_SPASM_dom"/>
</dbReference>
<comment type="cofactor">
    <cofactor evidence="1">
        <name>[4Fe-4S] cluster</name>
        <dbReference type="ChEBI" id="CHEBI:49883"/>
    </cofactor>
</comment>
<dbReference type="GO" id="GO:0051536">
    <property type="term" value="F:iron-sulfur cluster binding"/>
    <property type="evidence" value="ECO:0007669"/>
    <property type="project" value="UniProtKB-KW"/>
</dbReference>
<evidence type="ECO:0000313" key="9">
    <source>
        <dbReference type="EMBL" id="KKN12098.1"/>
    </source>
</evidence>
<gene>
    <name evidence="9" type="ORF">LCGC14_1019930</name>
</gene>
<dbReference type="InterPro" id="IPR058240">
    <property type="entry name" value="rSAM_sf"/>
</dbReference>
<evidence type="ECO:0000256" key="5">
    <source>
        <dbReference type="ARBA" id="ARBA00023004"/>
    </source>
</evidence>
<comment type="caution">
    <text evidence="9">The sequence shown here is derived from an EMBL/GenBank/DDBJ whole genome shotgun (WGS) entry which is preliminary data.</text>
</comment>
<reference evidence="9" key="1">
    <citation type="journal article" date="2015" name="Nature">
        <title>Complex archaea that bridge the gap between prokaryotes and eukaryotes.</title>
        <authorList>
            <person name="Spang A."/>
            <person name="Saw J.H."/>
            <person name="Jorgensen S.L."/>
            <person name="Zaremba-Niedzwiedzka K."/>
            <person name="Martijn J."/>
            <person name="Lind A.E."/>
            <person name="van Eijk R."/>
            <person name="Schleper C."/>
            <person name="Guy L."/>
            <person name="Ettema T.J."/>
        </authorList>
    </citation>
    <scope>NUCLEOTIDE SEQUENCE</scope>
</reference>
<sequence>MKIGRSVRNDYPIGLIVDIHDYCNASCKMCPYESLHKKLDQGKMDWLLYRKIIDDYSELIDRYKFKGIVTYCTMGEPFMEENLFKYTSYAEQKGISIYLNTNASLLTPAKLNRLLRSGFHGSFNISFHAASKELYKYLMGLNQEKSLKNIEYLSANYSKEKITINALRYQWPPYEEENLRSLFNKMGIKIRIGPLSSRAGLVALYKRSLNQRISGCGPERVLYQMVITHTGDVLLCCNDMARKAVVGNLKEKSIQQIWNGKFSRDYLDKIYLGKPSSPNFICKLCEESVSYWSIRHIMKSLLPKKLHEFIRGKRKKDWLLPST</sequence>
<feature type="domain" description="4Fe4S-binding SPASM" evidence="8">
    <location>
        <begin position="220"/>
        <end position="285"/>
    </location>
</feature>
<dbReference type="EMBL" id="LAZR01004067">
    <property type="protein sequence ID" value="KKN12098.1"/>
    <property type="molecule type" value="Genomic_DNA"/>
</dbReference>
<dbReference type="Pfam" id="PF13186">
    <property type="entry name" value="SPASM"/>
    <property type="match status" value="1"/>
</dbReference>
<dbReference type="PANTHER" id="PTHR11228">
    <property type="entry name" value="RADICAL SAM DOMAIN PROTEIN"/>
    <property type="match status" value="1"/>
</dbReference>
<dbReference type="Pfam" id="PF04055">
    <property type="entry name" value="Radical_SAM"/>
    <property type="match status" value="1"/>
</dbReference>
<keyword evidence="6" id="KW-0411">Iron-sulfur</keyword>
<dbReference type="InterPro" id="IPR034391">
    <property type="entry name" value="AdoMet-like_SPASM_containing"/>
</dbReference>
<dbReference type="GO" id="GO:0003824">
    <property type="term" value="F:catalytic activity"/>
    <property type="evidence" value="ECO:0007669"/>
    <property type="project" value="InterPro"/>
</dbReference>
<dbReference type="Gene3D" id="3.20.20.70">
    <property type="entry name" value="Aldolase class I"/>
    <property type="match status" value="1"/>
</dbReference>
<evidence type="ECO:0000256" key="1">
    <source>
        <dbReference type="ARBA" id="ARBA00001966"/>
    </source>
</evidence>
<evidence type="ECO:0000256" key="6">
    <source>
        <dbReference type="ARBA" id="ARBA00023014"/>
    </source>
</evidence>
<dbReference type="AlphaFoldDB" id="A0A0F9R3N8"/>
<evidence type="ECO:0000259" key="7">
    <source>
        <dbReference type="Pfam" id="PF04055"/>
    </source>
</evidence>
<dbReference type="SUPFAM" id="SSF102114">
    <property type="entry name" value="Radical SAM enzymes"/>
    <property type="match status" value="1"/>
</dbReference>
<dbReference type="InterPro" id="IPR007197">
    <property type="entry name" value="rSAM"/>
</dbReference>
<dbReference type="InterPro" id="IPR050377">
    <property type="entry name" value="Radical_SAM_PqqE_MftC-like"/>
</dbReference>
<name>A0A0F9R3N8_9ZZZZ</name>
<keyword evidence="5" id="KW-0408">Iron</keyword>
<keyword evidence="4" id="KW-0479">Metal-binding</keyword>
<dbReference type="SFLD" id="SFLDG01387">
    <property type="entry name" value="BtrN-like_SPASM_domain_contain"/>
    <property type="match status" value="1"/>
</dbReference>
<accession>A0A0F9R3N8</accession>
<dbReference type="CDD" id="cd21109">
    <property type="entry name" value="SPASM"/>
    <property type="match status" value="1"/>
</dbReference>
<dbReference type="PANTHER" id="PTHR11228:SF7">
    <property type="entry name" value="PQQA PEPTIDE CYCLASE"/>
    <property type="match status" value="1"/>
</dbReference>